<accession>A0A4Y9SCP2</accession>
<name>A0A4Y9SCP2_9BURK</name>
<dbReference type="EMBL" id="SPVG01000154">
    <property type="protein sequence ID" value="TFW20217.1"/>
    <property type="molecule type" value="Genomic_DNA"/>
</dbReference>
<reference evidence="2 3" key="1">
    <citation type="submission" date="2019-03" db="EMBL/GenBank/DDBJ databases">
        <title>Draft Genome Sequence of Duganella callidus sp. nov., a Novel Duganella Species Isolated from Cultivated Soil.</title>
        <authorList>
            <person name="Raths R."/>
            <person name="Peta V."/>
            <person name="Bucking H."/>
        </authorList>
    </citation>
    <scope>NUCLEOTIDE SEQUENCE [LARGE SCALE GENOMIC DNA]</scope>
    <source>
        <strain evidence="2 3">DN04</strain>
    </source>
</reference>
<dbReference type="AlphaFoldDB" id="A0A4Y9SCP2"/>
<dbReference type="Proteomes" id="UP000297729">
    <property type="component" value="Unassembled WGS sequence"/>
</dbReference>
<feature type="region of interest" description="Disordered" evidence="1">
    <location>
        <begin position="1"/>
        <end position="26"/>
    </location>
</feature>
<comment type="caution">
    <text evidence="2">The sequence shown here is derived from an EMBL/GenBank/DDBJ whole genome shotgun (WGS) entry which is preliminary data.</text>
</comment>
<organism evidence="2 3">
    <name type="scientific">Duganella callida</name>
    <dbReference type="NCBI Taxonomy" id="2561932"/>
    <lineage>
        <taxon>Bacteria</taxon>
        <taxon>Pseudomonadati</taxon>
        <taxon>Pseudomonadota</taxon>
        <taxon>Betaproteobacteria</taxon>
        <taxon>Burkholderiales</taxon>
        <taxon>Oxalobacteraceae</taxon>
        <taxon>Telluria group</taxon>
        <taxon>Duganella</taxon>
    </lineage>
</organism>
<evidence type="ECO:0000313" key="3">
    <source>
        <dbReference type="Proteomes" id="UP000297729"/>
    </source>
</evidence>
<keyword evidence="3" id="KW-1185">Reference proteome</keyword>
<dbReference type="RefSeq" id="WP_135202383.1">
    <property type="nucleotide sequence ID" value="NZ_SPVG01000154.1"/>
</dbReference>
<gene>
    <name evidence="2" type="ORF">E4L98_15115</name>
</gene>
<dbReference type="OrthoDB" id="8780759at2"/>
<sequence length="60" mass="6635">MTPRKKNADPMRQPKARPASPKPPATSELAALFMVGEEPIAIDHEENDNITFMAEVIDTD</sequence>
<evidence type="ECO:0000256" key="1">
    <source>
        <dbReference type="SAM" id="MobiDB-lite"/>
    </source>
</evidence>
<evidence type="ECO:0000313" key="2">
    <source>
        <dbReference type="EMBL" id="TFW20217.1"/>
    </source>
</evidence>
<proteinExistence type="predicted"/>
<protein>
    <submittedName>
        <fullName evidence="2">Uncharacterized protein</fullName>
    </submittedName>
</protein>